<feature type="compositionally biased region" description="Gly residues" evidence="1">
    <location>
        <begin position="9"/>
        <end position="21"/>
    </location>
</feature>
<keyword evidence="2" id="KW-0255">Endonuclease</keyword>
<keyword evidence="2" id="KW-0436">Ligase</keyword>
<comment type="caution">
    <text evidence="2">The sequence shown here is derived from an EMBL/GenBank/DDBJ whole genome shotgun (WGS) entry which is preliminary data.</text>
</comment>
<feature type="region of interest" description="Disordered" evidence="1">
    <location>
        <begin position="1"/>
        <end position="31"/>
    </location>
</feature>
<dbReference type="EMBL" id="JAOCDZ010000014">
    <property type="protein sequence ID" value="MDH0738070.1"/>
    <property type="molecule type" value="Genomic_DNA"/>
</dbReference>
<name>A0AA42S5I4_9BURK</name>
<reference evidence="2" key="1">
    <citation type="submission" date="2022-09" db="EMBL/GenBank/DDBJ databases">
        <title>Intensive care unit water sources are persistently colonized with multi-drug resistant bacteria and are the site of extensive horizontal gene transfer of antibiotic resistance genes.</title>
        <authorList>
            <person name="Diorio-Toth L."/>
        </authorList>
    </citation>
    <scope>NUCLEOTIDE SEQUENCE</scope>
    <source>
        <strain evidence="2">GD03843</strain>
    </source>
</reference>
<organism evidence="2 3">
    <name type="scientific">Achromobacter spanius</name>
    <dbReference type="NCBI Taxonomy" id="217203"/>
    <lineage>
        <taxon>Bacteria</taxon>
        <taxon>Pseudomonadati</taxon>
        <taxon>Pseudomonadota</taxon>
        <taxon>Betaproteobacteria</taxon>
        <taxon>Burkholderiales</taxon>
        <taxon>Alcaligenaceae</taxon>
        <taxon>Achromobacter</taxon>
    </lineage>
</organism>
<gene>
    <name evidence="2" type="primary">pdeM</name>
    <name evidence="2" type="ORF">N5D93_19795</name>
</gene>
<keyword evidence="2" id="KW-0540">Nuclease</keyword>
<accession>A0AA42S5I4</accession>
<dbReference type="EC" id="3.1.-.-" evidence="2"/>
<dbReference type="RefSeq" id="WP_279996248.1">
    <property type="nucleotide sequence ID" value="NZ_JAOCDZ010000014.1"/>
</dbReference>
<evidence type="ECO:0000256" key="1">
    <source>
        <dbReference type="SAM" id="MobiDB-lite"/>
    </source>
</evidence>
<dbReference type="GO" id="GO:0016787">
    <property type="term" value="F:hydrolase activity"/>
    <property type="evidence" value="ECO:0007669"/>
    <property type="project" value="UniProtKB-KW"/>
</dbReference>
<dbReference type="InterPro" id="IPR026336">
    <property type="entry name" value="PdeM-like"/>
</dbReference>
<protein>
    <submittedName>
        <fullName evidence="2">Ligase-associated DNA damage response endonuclease PdeM</fullName>
        <ecNumber evidence="2">3.1.-.-</ecNumber>
    </submittedName>
</protein>
<sequence>MPELDEDVSGGGSGAGSGSGSSSGSHREADSAHDDTLAIRLAGEAVLLLGQRALYWPARARLVIADLHLGKSHVFRQAGIAVPRGATQADLDRLTQLVHDTGARELWVVGDVLHGPMSQAGWREDWEAWRQAHAALDVAVLAGNHDRALEGAALGMRQLGEAYVDGPFVFRHLPQPDPQGRHVIAGHVHPKTRLPGVPRDWPAFWLRPGITVLPAFSAFTGGYAVSVEDSHVLVACVEGSVVTLRR</sequence>
<dbReference type="GO" id="GO:0016874">
    <property type="term" value="F:ligase activity"/>
    <property type="evidence" value="ECO:0007669"/>
    <property type="project" value="UniProtKB-KW"/>
</dbReference>
<dbReference type="NCBIfam" id="TIGR04123">
    <property type="entry name" value="P_estr_lig_assc"/>
    <property type="match status" value="1"/>
</dbReference>
<dbReference type="SUPFAM" id="SSF56300">
    <property type="entry name" value="Metallo-dependent phosphatases"/>
    <property type="match status" value="1"/>
</dbReference>
<evidence type="ECO:0000313" key="2">
    <source>
        <dbReference type="EMBL" id="MDH0738070.1"/>
    </source>
</evidence>
<dbReference type="Proteomes" id="UP001161094">
    <property type="component" value="Unassembled WGS sequence"/>
</dbReference>
<dbReference type="PANTHER" id="PTHR39323:SF1">
    <property type="entry name" value="BLR1149 PROTEIN"/>
    <property type="match status" value="1"/>
</dbReference>
<evidence type="ECO:0000313" key="3">
    <source>
        <dbReference type="Proteomes" id="UP001161094"/>
    </source>
</evidence>
<dbReference type="PANTHER" id="PTHR39323">
    <property type="entry name" value="BLR1149 PROTEIN"/>
    <property type="match status" value="1"/>
</dbReference>
<dbReference type="GO" id="GO:0004519">
    <property type="term" value="F:endonuclease activity"/>
    <property type="evidence" value="ECO:0007669"/>
    <property type="project" value="UniProtKB-KW"/>
</dbReference>
<dbReference type="AlphaFoldDB" id="A0AA42S5I4"/>
<keyword evidence="2" id="KW-0378">Hydrolase</keyword>
<dbReference type="InterPro" id="IPR029052">
    <property type="entry name" value="Metallo-depent_PP-like"/>
</dbReference>
<dbReference type="Gene3D" id="3.60.21.10">
    <property type="match status" value="1"/>
</dbReference>
<proteinExistence type="predicted"/>